<dbReference type="Pfam" id="PF23790">
    <property type="entry name" value="Kyano_Gp96"/>
    <property type="match status" value="1"/>
</dbReference>
<dbReference type="EMBL" id="BARS01051831">
    <property type="protein sequence ID" value="GAG49119.1"/>
    <property type="molecule type" value="Genomic_DNA"/>
</dbReference>
<organism evidence="1">
    <name type="scientific">marine sediment metagenome</name>
    <dbReference type="NCBI Taxonomy" id="412755"/>
    <lineage>
        <taxon>unclassified sequences</taxon>
        <taxon>metagenomes</taxon>
        <taxon>ecological metagenomes</taxon>
    </lineage>
</organism>
<dbReference type="InterPro" id="IPR057004">
    <property type="entry name" value="Gp90-like"/>
</dbReference>
<protein>
    <submittedName>
        <fullName evidence="1">Uncharacterized protein</fullName>
    </submittedName>
</protein>
<evidence type="ECO:0000313" key="1">
    <source>
        <dbReference type="EMBL" id="GAG49119.1"/>
    </source>
</evidence>
<dbReference type="AlphaFoldDB" id="X0Y044"/>
<name>X0Y044_9ZZZZ</name>
<gene>
    <name evidence="1" type="ORF">S01H1_77146</name>
</gene>
<accession>X0Y044</accession>
<sequence>MAQQNRIGRTATTVRPEDGYTCVRYHYTDVVRFNDDEIILDTGGWFTQTTKTRMNQTANQYGLGFRVYQEDGGWFVMWNDDGGSWEPGAIEYEFKGNVLVIDRHAFAEVPA</sequence>
<reference evidence="1" key="1">
    <citation type="journal article" date="2014" name="Front. Microbiol.">
        <title>High frequency of phylogenetically diverse reductive dehalogenase-homologous genes in deep subseafloor sedimentary metagenomes.</title>
        <authorList>
            <person name="Kawai M."/>
            <person name="Futagami T."/>
            <person name="Toyoda A."/>
            <person name="Takaki Y."/>
            <person name="Nishi S."/>
            <person name="Hori S."/>
            <person name="Arai W."/>
            <person name="Tsubouchi T."/>
            <person name="Morono Y."/>
            <person name="Uchiyama I."/>
            <person name="Ito T."/>
            <person name="Fujiyama A."/>
            <person name="Inagaki F."/>
            <person name="Takami H."/>
        </authorList>
    </citation>
    <scope>NUCLEOTIDE SEQUENCE</scope>
    <source>
        <strain evidence="1">Expedition CK06-06</strain>
    </source>
</reference>
<proteinExistence type="predicted"/>
<comment type="caution">
    <text evidence="1">The sequence shown here is derived from an EMBL/GenBank/DDBJ whole genome shotgun (WGS) entry which is preliminary data.</text>
</comment>